<comment type="caution">
    <text evidence="1">The sequence shown here is derived from an EMBL/GenBank/DDBJ whole genome shotgun (WGS) entry which is preliminary data.</text>
</comment>
<dbReference type="EMBL" id="BMRG01000004">
    <property type="protein sequence ID" value="GGP55229.1"/>
    <property type="molecule type" value="Genomic_DNA"/>
</dbReference>
<dbReference type="Proteomes" id="UP000639606">
    <property type="component" value="Unassembled WGS sequence"/>
</dbReference>
<evidence type="ECO:0008006" key="3">
    <source>
        <dbReference type="Google" id="ProtNLM"/>
    </source>
</evidence>
<reference evidence="1" key="1">
    <citation type="journal article" date="2014" name="Int. J. Syst. Evol. Microbiol.">
        <title>Complete genome sequence of Corynebacterium casei LMG S-19264T (=DSM 44701T), isolated from a smear-ripened cheese.</title>
        <authorList>
            <consortium name="US DOE Joint Genome Institute (JGI-PGF)"/>
            <person name="Walter F."/>
            <person name="Albersmeier A."/>
            <person name="Kalinowski J."/>
            <person name="Ruckert C."/>
        </authorList>
    </citation>
    <scope>NUCLEOTIDE SEQUENCE</scope>
    <source>
        <strain evidence="1">JCM 3313</strain>
    </source>
</reference>
<evidence type="ECO:0000313" key="2">
    <source>
        <dbReference type="Proteomes" id="UP000639606"/>
    </source>
</evidence>
<dbReference type="AlphaFoldDB" id="A0A918ALA4"/>
<sequence>MAEDTVSQAVLDFRDRALVGGGWRPDGGACLKTYFVGRCVLAFPNAYRKWRVEQWHRQHLAAAESPALGIAGLSSCEQDPADLALRRLSLWQGFDDIPDERTKKAILLQEAGYRVEEIARALGEPTGNVIRGVPARQRRRGGHAGDHR</sequence>
<organism evidence="1 2">
    <name type="scientific">Saccharothrix coeruleofusca</name>
    <dbReference type="NCBI Taxonomy" id="33919"/>
    <lineage>
        <taxon>Bacteria</taxon>
        <taxon>Bacillati</taxon>
        <taxon>Actinomycetota</taxon>
        <taxon>Actinomycetes</taxon>
        <taxon>Pseudonocardiales</taxon>
        <taxon>Pseudonocardiaceae</taxon>
        <taxon>Saccharothrix</taxon>
    </lineage>
</organism>
<accession>A0A918ALA4</accession>
<evidence type="ECO:0000313" key="1">
    <source>
        <dbReference type="EMBL" id="GGP55229.1"/>
    </source>
</evidence>
<name>A0A918ALA4_9PSEU</name>
<protein>
    <recommendedName>
        <fullName evidence="3">Sigma-70-like protein</fullName>
    </recommendedName>
</protein>
<reference evidence="1" key="2">
    <citation type="submission" date="2020-09" db="EMBL/GenBank/DDBJ databases">
        <authorList>
            <person name="Sun Q."/>
            <person name="Ohkuma M."/>
        </authorList>
    </citation>
    <scope>NUCLEOTIDE SEQUENCE</scope>
    <source>
        <strain evidence="1">JCM 3313</strain>
    </source>
</reference>
<gene>
    <name evidence="1" type="ORF">GCM10010185_29730</name>
</gene>
<proteinExistence type="predicted"/>
<keyword evidence="2" id="KW-1185">Reference proteome</keyword>